<keyword evidence="2" id="KW-1185">Reference proteome</keyword>
<dbReference type="RefSeq" id="WP_240826438.1">
    <property type="nucleotide sequence ID" value="NZ_JAKWBL010000001.1"/>
</dbReference>
<organism evidence="1 2">
    <name type="scientific">Niabella ginsengisoli</name>
    <dbReference type="NCBI Taxonomy" id="522298"/>
    <lineage>
        <taxon>Bacteria</taxon>
        <taxon>Pseudomonadati</taxon>
        <taxon>Bacteroidota</taxon>
        <taxon>Chitinophagia</taxon>
        <taxon>Chitinophagales</taxon>
        <taxon>Chitinophagaceae</taxon>
        <taxon>Niabella</taxon>
    </lineage>
</organism>
<evidence type="ECO:0000313" key="1">
    <source>
        <dbReference type="EMBL" id="MCH5597027.1"/>
    </source>
</evidence>
<dbReference type="Pfam" id="PF11964">
    <property type="entry name" value="SpoIIAA-like"/>
    <property type="match status" value="1"/>
</dbReference>
<name>A0ABS9SF89_9BACT</name>
<dbReference type="Proteomes" id="UP001202248">
    <property type="component" value="Unassembled WGS sequence"/>
</dbReference>
<dbReference type="EMBL" id="JAKWBL010000001">
    <property type="protein sequence ID" value="MCH5597027.1"/>
    <property type="molecule type" value="Genomic_DNA"/>
</dbReference>
<dbReference type="SUPFAM" id="SSF52091">
    <property type="entry name" value="SpoIIaa-like"/>
    <property type="match status" value="1"/>
</dbReference>
<sequence length="126" mass="14645">MIDKIDKVPDNIMAFSASGTIDANDFTNILIPAIKNYMKDHKDLNYMLVLDNDLSNFSVTWWMKSLWVAIRDMTTWNRSVIISNLDKLKNFTNESCKELPGELRVYPKEQIEEAIRWLSGNINTRS</sequence>
<evidence type="ECO:0000313" key="2">
    <source>
        <dbReference type="Proteomes" id="UP001202248"/>
    </source>
</evidence>
<dbReference type="Gene3D" id="3.40.50.10600">
    <property type="entry name" value="SpoIIaa-like domains"/>
    <property type="match status" value="1"/>
</dbReference>
<accession>A0ABS9SF89</accession>
<dbReference type="InterPro" id="IPR021866">
    <property type="entry name" value="SpoIIAA-like"/>
</dbReference>
<protein>
    <submittedName>
        <fullName evidence="1">STAS/SEC14 domain-containing protein</fullName>
    </submittedName>
</protein>
<comment type="caution">
    <text evidence="1">The sequence shown here is derived from an EMBL/GenBank/DDBJ whole genome shotgun (WGS) entry which is preliminary data.</text>
</comment>
<proteinExistence type="predicted"/>
<gene>
    <name evidence="1" type="ORF">MKP09_03395</name>
</gene>
<dbReference type="InterPro" id="IPR038396">
    <property type="entry name" value="SpoIIAA-like_sf"/>
</dbReference>
<reference evidence="1 2" key="1">
    <citation type="submission" date="2022-02" db="EMBL/GenBank/DDBJ databases">
        <authorList>
            <person name="Min J."/>
        </authorList>
    </citation>
    <scope>NUCLEOTIDE SEQUENCE [LARGE SCALE GENOMIC DNA]</scope>
    <source>
        <strain evidence="1 2">GR10-1</strain>
    </source>
</reference>
<dbReference type="InterPro" id="IPR036513">
    <property type="entry name" value="STAS_dom_sf"/>
</dbReference>